<feature type="chain" id="PRO_5003579823" description="G-protein coupled receptors family 3 profile domain-containing protein" evidence="13">
    <location>
        <begin position="22"/>
        <end position="867"/>
    </location>
</feature>
<evidence type="ECO:0000256" key="2">
    <source>
        <dbReference type="ARBA" id="ARBA00007242"/>
    </source>
</evidence>
<comment type="similarity">
    <text evidence="2">Belongs to the G-protein coupled receptor 3 family.</text>
</comment>
<reference evidence="15" key="2">
    <citation type="submission" date="2025-08" db="UniProtKB">
        <authorList>
            <consortium name="Ensembl"/>
        </authorList>
    </citation>
    <scope>IDENTIFICATION</scope>
</reference>
<keyword evidence="10" id="KW-0325">Glycoprotein</keyword>
<dbReference type="InterPro" id="IPR017979">
    <property type="entry name" value="GPCR_3_CS"/>
</dbReference>
<dbReference type="Gene3D" id="2.10.50.30">
    <property type="entry name" value="GPCR, family 3, nine cysteines domain"/>
    <property type="match status" value="1"/>
</dbReference>
<evidence type="ECO:0000256" key="3">
    <source>
        <dbReference type="ARBA" id="ARBA00022475"/>
    </source>
</evidence>
<keyword evidence="6 12" id="KW-1133">Transmembrane helix</keyword>
<evidence type="ECO:0000256" key="9">
    <source>
        <dbReference type="ARBA" id="ARBA00023170"/>
    </source>
</evidence>
<dbReference type="CDD" id="cd06364">
    <property type="entry name" value="PBP1_CaSR"/>
    <property type="match status" value="1"/>
</dbReference>
<evidence type="ECO:0000256" key="8">
    <source>
        <dbReference type="ARBA" id="ARBA00023136"/>
    </source>
</evidence>
<dbReference type="CDD" id="cd15283">
    <property type="entry name" value="7tmC_V2R_pheromone"/>
    <property type="match status" value="1"/>
</dbReference>
<dbReference type="InterPro" id="IPR017978">
    <property type="entry name" value="GPCR_3_C"/>
</dbReference>
<keyword evidence="7" id="KW-0297">G-protein coupled receptor</keyword>
<evidence type="ECO:0000256" key="6">
    <source>
        <dbReference type="ARBA" id="ARBA00022989"/>
    </source>
</evidence>
<keyword evidence="9" id="KW-0675">Receptor</keyword>
<dbReference type="Pfam" id="PF00003">
    <property type="entry name" value="7tm_3"/>
    <property type="match status" value="1"/>
</dbReference>
<dbReference type="InterPro" id="IPR001828">
    <property type="entry name" value="ANF_lig-bd_rcpt"/>
</dbReference>
<dbReference type="OMA" id="GTICAVW"/>
<dbReference type="EMBL" id="AFYH01169601">
    <property type="status" value="NOT_ANNOTATED_CDS"/>
    <property type="molecule type" value="Genomic_DNA"/>
</dbReference>
<dbReference type="Proteomes" id="UP000008672">
    <property type="component" value="Unassembled WGS sequence"/>
</dbReference>
<evidence type="ECO:0000256" key="4">
    <source>
        <dbReference type="ARBA" id="ARBA00022692"/>
    </source>
</evidence>
<gene>
    <name evidence="15" type="primary">LOC102347379</name>
</gene>
<dbReference type="InterPro" id="IPR000068">
    <property type="entry name" value="GPCR_3_Ca_sens_rcpt-rel"/>
</dbReference>
<feature type="transmembrane region" description="Helical" evidence="12">
    <location>
        <begin position="639"/>
        <end position="659"/>
    </location>
</feature>
<protein>
    <recommendedName>
        <fullName evidence="14">G-protein coupled receptors family 3 profile domain-containing protein</fullName>
    </recommendedName>
</protein>
<sequence length="867" mass="96902">SKKMLHVTVFLLIQSLPLYETSQPGCTLPSLNPKGYIRDGDIIIGGIFPVHFNKALPESTITELPELVHCHSLQFRHYRWLHSMVFAIEEINQNKHLLPNITLGFGIYDSCILVLRATEGTMWLVTGEEEPIPNYRCRKRSPLAAVIGDGPSSISIQIARLLGIYHYPQISYASSVGLLSDKNEFPSFFRTIPSDDFQSMGLARLVLHFGWTWVGLLAEDTDYGKQGIQIVKEEILKAGGCIAFHEIFPTVYSKSAIDHIVEVIKKSVANTIVVFATEPPLIPLVAEIGRQNITGKVWVSSEGWTISFLFAKQEYIRTLSGTIGLMNRKGSIPGFKDYLFTLHPFKSPNDIFIREFWEEAFGCKWPAINGTQTVKNQLSSETKPCTGDEKLNELDNTFLDTSSLRFTYNVYTAVYAVAHALYDMYACKPGEGPFFNRTCANILDFEPWQLLHYIKNAHFITSDGMEVFFDKNGNPPPVYDILNWQMTPNNTLKNVKVGSLDFSAPKGQDLIIDEAAIIWNGGDAQIPHSACSESCFTGYRKAVHPGKPICCFDCIQCSTGEISNETDAAECMKCPDDHWSNERQDECIPKTIEFLSYEEPMGATLAVISISCAAISLTVLCIFIKYQDTPIVKANNRELSYLLLLALVLSFLCSLIFIGKPRAITCMLRQTAFGIIFALCISCVLAKTIMVVVAFNATKPNSNFKKWVGPKVSNTMAMICTIIQVIICIAWLSCSPPFPEQNMKSQIGVIIIECNEGSTTAFWCVLGYMGLLAMISFIVAFAARNLPDSFNEAKFITFSMLIFVSVWLAFIPAYLSTWGKYMVTVEIFAILASSAGLLTCIFFPKCYIILLRPNMNTKEHLMGKHTF</sequence>
<dbReference type="PANTHER" id="PTHR24061">
    <property type="entry name" value="CALCIUM-SENSING RECEPTOR-RELATED"/>
    <property type="match status" value="1"/>
</dbReference>
<dbReference type="FunFam" id="3.40.50.2300:FF:000125">
    <property type="entry name" value="Vomeronasal 2, receptor 88"/>
    <property type="match status" value="1"/>
</dbReference>
<dbReference type="Gene3D" id="3.40.50.2300">
    <property type="match status" value="2"/>
</dbReference>
<evidence type="ECO:0000313" key="15">
    <source>
        <dbReference type="Ensembl" id="ENSLACP00000011675.1"/>
    </source>
</evidence>
<dbReference type="Ensembl" id="ENSLACT00000011764.1">
    <property type="protein sequence ID" value="ENSLACP00000011675.1"/>
    <property type="gene ID" value="ENSLACG00000010275.1"/>
</dbReference>
<feature type="transmembrane region" description="Helical" evidence="12">
    <location>
        <begin position="671"/>
        <end position="695"/>
    </location>
</feature>
<keyword evidence="11" id="KW-0807">Transducer</keyword>
<evidence type="ECO:0000259" key="14">
    <source>
        <dbReference type="PROSITE" id="PS50259"/>
    </source>
</evidence>
<dbReference type="FunFam" id="2.10.50.30:FF:000002">
    <property type="entry name" value="Vomeronasal 2 receptor, h1"/>
    <property type="match status" value="1"/>
</dbReference>
<dbReference type="PRINTS" id="PR00248">
    <property type="entry name" value="GPCRMGR"/>
</dbReference>
<keyword evidence="4 12" id="KW-0812">Transmembrane</keyword>
<feature type="transmembrane region" description="Helical" evidence="12">
    <location>
        <begin position="716"/>
        <end position="733"/>
    </location>
</feature>
<dbReference type="InterPro" id="IPR000337">
    <property type="entry name" value="GPCR_3"/>
</dbReference>
<evidence type="ECO:0000256" key="7">
    <source>
        <dbReference type="ARBA" id="ARBA00023040"/>
    </source>
</evidence>
<dbReference type="InParanoid" id="H3APV4"/>
<dbReference type="Pfam" id="PF01094">
    <property type="entry name" value="ANF_receptor"/>
    <property type="match status" value="1"/>
</dbReference>
<dbReference type="GO" id="GO:0005886">
    <property type="term" value="C:plasma membrane"/>
    <property type="evidence" value="ECO:0007669"/>
    <property type="project" value="UniProtKB-SubCell"/>
</dbReference>
<keyword evidence="3" id="KW-1003">Cell membrane</keyword>
<evidence type="ECO:0000313" key="16">
    <source>
        <dbReference type="Proteomes" id="UP000008672"/>
    </source>
</evidence>
<dbReference type="PROSITE" id="PS00981">
    <property type="entry name" value="G_PROTEIN_RECEP_F3_3"/>
    <property type="match status" value="1"/>
</dbReference>
<proteinExistence type="inferred from homology"/>
<reference evidence="16" key="1">
    <citation type="submission" date="2011-08" db="EMBL/GenBank/DDBJ databases">
        <title>The draft genome of Latimeria chalumnae.</title>
        <authorList>
            <person name="Di Palma F."/>
            <person name="Alfoldi J."/>
            <person name="Johnson J."/>
            <person name="Berlin A."/>
            <person name="Gnerre S."/>
            <person name="Jaffe D."/>
            <person name="MacCallum I."/>
            <person name="Young S."/>
            <person name="Walker B.J."/>
            <person name="Lander E."/>
            <person name="Lindblad-Toh K."/>
        </authorList>
    </citation>
    <scope>NUCLEOTIDE SEQUENCE [LARGE SCALE GENOMIC DNA]</scope>
    <source>
        <strain evidence="16">Wild caught</strain>
    </source>
</reference>
<dbReference type="GeneTree" id="ENSGT00950000182788"/>
<evidence type="ECO:0000256" key="5">
    <source>
        <dbReference type="ARBA" id="ARBA00022729"/>
    </source>
</evidence>
<dbReference type="PRINTS" id="PR00592">
    <property type="entry name" value="CASENSINGR"/>
</dbReference>
<dbReference type="InterPro" id="IPR028082">
    <property type="entry name" value="Peripla_BP_I"/>
</dbReference>
<dbReference type="InterPro" id="IPR011500">
    <property type="entry name" value="GPCR_3_9-Cys_dom"/>
</dbReference>
<accession>H3APV4</accession>
<feature type="transmembrane region" description="Helical" evidence="12">
    <location>
        <begin position="795"/>
        <end position="815"/>
    </location>
</feature>
<feature type="transmembrane region" description="Helical" evidence="12">
    <location>
        <begin position="605"/>
        <end position="627"/>
    </location>
</feature>
<dbReference type="InterPro" id="IPR038550">
    <property type="entry name" value="GPCR_3_9-Cys_sf"/>
</dbReference>
<evidence type="ECO:0000256" key="1">
    <source>
        <dbReference type="ARBA" id="ARBA00004651"/>
    </source>
</evidence>
<dbReference type="EMBL" id="AFYH01169602">
    <property type="status" value="NOT_ANNOTATED_CDS"/>
    <property type="molecule type" value="Genomic_DNA"/>
</dbReference>
<dbReference type="FunFam" id="3.40.50.2300:FF:000067">
    <property type="entry name" value="Olfactory receptor C family, h1"/>
    <property type="match status" value="1"/>
</dbReference>
<evidence type="ECO:0000256" key="10">
    <source>
        <dbReference type="ARBA" id="ARBA00023180"/>
    </source>
</evidence>
<feature type="signal peptide" evidence="13">
    <location>
        <begin position="1"/>
        <end position="21"/>
    </location>
</feature>
<dbReference type="FunFam" id="3.40.50.2300:FF:000519">
    <property type="entry name" value="Vomeronasal 2 receptor, a18"/>
    <property type="match status" value="1"/>
</dbReference>
<feature type="transmembrane region" description="Helical" evidence="12">
    <location>
        <begin position="760"/>
        <end position="783"/>
    </location>
</feature>
<dbReference type="eggNOG" id="KOG1056">
    <property type="taxonomic scope" value="Eukaryota"/>
</dbReference>
<evidence type="ECO:0000256" key="11">
    <source>
        <dbReference type="ARBA" id="ARBA00023224"/>
    </source>
</evidence>
<dbReference type="PANTHER" id="PTHR24061:SF0">
    <property type="entry name" value="C-FAMILY ODORANT RECEPTOR OLFCT1"/>
    <property type="match status" value="1"/>
</dbReference>
<dbReference type="GO" id="GO:0004930">
    <property type="term" value="F:G protein-coupled receptor activity"/>
    <property type="evidence" value="ECO:0007669"/>
    <property type="project" value="UniProtKB-KW"/>
</dbReference>
<evidence type="ECO:0000256" key="12">
    <source>
        <dbReference type="SAM" id="Phobius"/>
    </source>
</evidence>
<reference evidence="15" key="3">
    <citation type="submission" date="2025-09" db="UniProtKB">
        <authorList>
            <consortium name="Ensembl"/>
        </authorList>
    </citation>
    <scope>IDENTIFICATION</scope>
</reference>
<evidence type="ECO:0000256" key="13">
    <source>
        <dbReference type="SAM" id="SignalP"/>
    </source>
</evidence>
<dbReference type="PROSITE" id="PS50259">
    <property type="entry name" value="G_PROTEIN_RECEP_F3_4"/>
    <property type="match status" value="1"/>
</dbReference>
<comment type="subcellular location">
    <subcellularLocation>
        <location evidence="1">Cell membrane</location>
        <topology evidence="1">Multi-pass membrane protein</topology>
    </subcellularLocation>
</comment>
<dbReference type="AlphaFoldDB" id="H3APV4"/>
<dbReference type="Pfam" id="PF07562">
    <property type="entry name" value="NCD3G"/>
    <property type="match status" value="1"/>
</dbReference>
<keyword evidence="5 13" id="KW-0732">Signal</keyword>
<feature type="transmembrane region" description="Helical" evidence="12">
    <location>
        <begin position="827"/>
        <end position="850"/>
    </location>
</feature>
<feature type="domain" description="G-protein coupled receptors family 3 profile" evidence="14">
    <location>
        <begin position="601"/>
        <end position="865"/>
    </location>
</feature>
<name>H3APV4_LATCH</name>
<dbReference type="HOGENOM" id="CLU_005389_5_1_1"/>
<dbReference type="SUPFAM" id="SSF53822">
    <property type="entry name" value="Periplasmic binding protein-like I"/>
    <property type="match status" value="1"/>
</dbReference>
<keyword evidence="16" id="KW-1185">Reference proteome</keyword>
<organism evidence="15 16">
    <name type="scientific">Latimeria chalumnae</name>
    <name type="common">Coelacanth</name>
    <dbReference type="NCBI Taxonomy" id="7897"/>
    <lineage>
        <taxon>Eukaryota</taxon>
        <taxon>Metazoa</taxon>
        <taxon>Chordata</taxon>
        <taxon>Craniata</taxon>
        <taxon>Vertebrata</taxon>
        <taxon>Euteleostomi</taxon>
        <taxon>Coelacanthiformes</taxon>
        <taxon>Coelacanthidae</taxon>
        <taxon>Latimeria</taxon>
    </lineage>
</organism>
<keyword evidence="8 12" id="KW-0472">Membrane</keyword>